<keyword evidence="6" id="KW-1133">Transmembrane helix</keyword>
<dbReference type="PANTHER" id="PTHR43047:SF72">
    <property type="entry name" value="OSMOSENSING HISTIDINE PROTEIN KINASE SLN1"/>
    <property type="match status" value="1"/>
</dbReference>
<keyword evidence="9" id="KW-1185">Reference proteome</keyword>
<evidence type="ECO:0000259" key="7">
    <source>
        <dbReference type="PROSITE" id="PS50109"/>
    </source>
</evidence>
<accession>A0ABT9A1H9</accession>
<dbReference type="SMART" id="SM00387">
    <property type="entry name" value="HATPase_c"/>
    <property type="match status" value="1"/>
</dbReference>
<dbReference type="CDD" id="cd16922">
    <property type="entry name" value="HATPase_EvgS-ArcB-TorS-like"/>
    <property type="match status" value="1"/>
</dbReference>
<organism evidence="8 9">
    <name type="scientific">Sphingomonas immobilis</name>
    <dbReference type="NCBI Taxonomy" id="3063997"/>
    <lineage>
        <taxon>Bacteria</taxon>
        <taxon>Pseudomonadati</taxon>
        <taxon>Pseudomonadota</taxon>
        <taxon>Alphaproteobacteria</taxon>
        <taxon>Sphingomonadales</taxon>
        <taxon>Sphingomonadaceae</taxon>
        <taxon>Sphingomonas</taxon>
    </lineage>
</organism>
<feature type="transmembrane region" description="Helical" evidence="6">
    <location>
        <begin position="55"/>
        <end position="72"/>
    </location>
</feature>
<keyword evidence="3" id="KW-0597">Phosphoprotein</keyword>
<protein>
    <recommendedName>
        <fullName evidence="2">histidine kinase</fullName>
        <ecNumber evidence="2">2.7.13.3</ecNumber>
    </recommendedName>
</protein>
<feature type="domain" description="Histidine kinase" evidence="7">
    <location>
        <begin position="229"/>
        <end position="452"/>
    </location>
</feature>
<gene>
    <name evidence="8" type="ORF">Q5H94_15165</name>
</gene>
<feature type="transmembrane region" description="Helical" evidence="6">
    <location>
        <begin position="134"/>
        <end position="154"/>
    </location>
</feature>
<evidence type="ECO:0000256" key="1">
    <source>
        <dbReference type="ARBA" id="ARBA00000085"/>
    </source>
</evidence>
<dbReference type="EC" id="2.7.13.3" evidence="2"/>
<dbReference type="PROSITE" id="PS50109">
    <property type="entry name" value="HIS_KIN"/>
    <property type="match status" value="1"/>
</dbReference>
<reference evidence="8" key="1">
    <citation type="submission" date="2023-07" db="EMBL/GenBank/DDBJ databases">
        <authorList>
            <person name="Kim M.K."/>
        </authorList>
    </citation>
    <scope>NUCLEOTIDE SEQUENCE</scope>
    <source>
        <strain evidence="8">CA1-15</strain>
    </source>
</reference>
<evidence type="ECO:0000313" key="9">
    <source>
        <dbReference type="Proteomes" id="UP001176468"/>
    </source>
</evidence>
<keyword evidence="6" id="KW-0472">Membrane</keyword>
<dbReference type="EMBL" id="JAUQSZ010000011">
    <property type="protein sequence ID" value="MDO7843673.1"/>
    <property type="molecule type" value="Genomic_DNA"/>
</dbReference>
<dbReference type="Pfam" id="PF02518">
    <property type="entry name" value="HATPase_c"/>
    <property type="match status" value="1"/>
</dbReference>
<evidence type="ECO:0000256" key="2">
    <source>
        <dbReference type="ARBA" id="ARBA00012438"/>
    </source>
</evidence>
<dbReference type="Gene3D" id="3.30.565.10">
    <property type="entry name" value="Histidine kinase-like ATPase, C-terminal domain"/>
    <property type="match status" value="1"/>
</dbReference>
<dbReference type="InterPro" id="IPR003661">
    <property type="entry name" value="HisK_dim/P_dom"/>
</dbReference>
<keyword evidence="6" id="KW-0812">Transmembrane</keyword>
<dbReference type="Pfam" id="PF00512">
    <property type="entry name" value="HisKA"/>
    <property type="match status" value="1"/>
</dbReference>
<dbReference type="PRINTS" id="PR00344">
    <property type="entry name" value="BCTRLSENSOR"/>
</dbReference>
<keyword evidence="5" id="KW-0418">Kinase</keyword>
<dbReference type="InterPro" id="IPR005467">
    <property type="entry name" value="His_kinase_dom"/>
</dbReference>
<evidence type="ECO:0000256" key="5">
    <source>
        <dbReference type="ARBA" id="ARBA00022777"/>
    </source>
</evidence>
<evidence type="ECO:0000256" key="6">
    <source>
        <dbReference type="SAM" id="Phobius"/>
    </source>
</evidence>
<dbReference type="SMART" id="SM00388">
    <property type="entry name" value="HisKA"/>
    <property type="match status" value="1"/>
</dbReference>
<keyword evidence="8" id="KW-0547">Nucleotide-binding</keyword>
<dbReference type="SUPFAM" id="SSF55874">
    <property type="entry name" value="ATPase domain of HSP90 chaperone/DNA topoisomerase II/histidine kinase"/>
    <property type="match status" value="1"/>
</dbReference>
<dbReference type="InterPro" id="IPR036890">
    <property type="entry name" value="HATPase_C_sf"/>
</dbReference>
<dbReference type="InterPro" id="IPR036097">
    <property type="entry name" value="HisK_dim/P_sf"/>
</dbReference>
<dbReference type="Proteomes" id="UP001176468">
    <property type="component" value="Unassembled WGS sequence"/>
</dbReference>
<dbReference type="PANTHER" id="PTHR43047">
    <property type="entry name" value="TWO-COMPONENT HISTIDINE PROTEIN KINASE"/>
    <property type="match status" value="1"/>
</dbReference>
<name>A0ABT9A1H9_9SPHN</name>
<evidence type="ECO:0000313" key="8">
    <source>
        <dbReference type="EMBL" id="MDO7843673.1"/>
    </source>
</evidence>
<feature type="transmembrane region" description="Helical" evidence="6">
    <location>
        <begin position="30"/>
        <end position="49"/>
    </location>
</feature>
<dbReference type="InterPro" id="IPR004358">
    <property type="entry name" value="Sig_transdc_His_kin-like_C"/>
</dbReference>
<dbReference type="RefSeq" id="WP_304562134.1">
    <property type="nucleotide sequence ID" value="NZ_JAUQSZ010000011.1"/>
</dbReference>
<proteinExistence type="predicted"/>
<keyword evidence="8" id="KW-0067">ATP-binding</keyword>
<keyword evidence="4" id="KW-0808">Transferase</keyword>
<dbReference type="CDD" id="cd00082">
    <property type="entry name" value="HisKA"/>
    <property type="match status" value="1"/>
</dbReference>
<evidence type="ECO:0000256" key="4">
    <source>
        <dbReference type="ARBA" id="ARBA00022679"/>
    </source>
</evidence>
<sequence>MTKLLYRLIDWFIPAAIQETESDRLMARTFVILHLMGPLMGHSVTYFLWQTPAGASWQFWVTEALVASFFAIPLMLRVLRSLRIAAMTSVQLLVGLSLFGSFFFGGISSPLLPWFLIAMVLGFFYLSDSIKSTLVGVSVQLCCFFTARIVVGHFPTLLDPDALRLANTFSIVAALTYMTMLSLYYETVMRISLSLEQETIDQRVRLGQLSQAMEAAELASKRKSIFLAKMSHELRTPLNAVIGYAEMLRENFEDQPGSDRKMQDLDRIHAAGRHLLALVNDVIDLSSIESNRLELSTEAVAVRALIDEVIATASPLISKRDNRMVVNMPEELGTLELDALKVRQSLLNLLSNAAKFTTKGTIMLTVLRRTTPAGDRMLLEVTDNGIGISAEGLRRIFEDFGQAENDTVSKFGGTGLGLALTKRFCQMMGGTIDVRSERGVGTSFTIEIPMIEAGEMRALKAA</sequence>
<dbReference type="Gene3D" id="1.10.287.130">
    <property type="match status" value="1"/>
</dbReference>
<dbReference type="SUPFAM" id="SSF47384">
    <property type="entry name" value="Homodimeric domain of signal transducing histidine kinase"/>
    <property type="match status" value="1"/>
</dbReference>
<feature type="transmembrane region" description="Helical" evidence="6">
    <location>
        <begin position="84"/>
        <end position="105"/>
    </location>
</feature>
<dbReference type="GO" id="GO:0005524">
    <property type="term" value="F:ATP binding"/>
    <property type="evidence" value="ECO:0007669"/>
    <property type="project" value="UniProtKB-KW"/>
</dbReference>
<comment type="caution">
    <text evidence="8">The sequence shown here is derived from an EMBL/GenBank/DDBJ whole genome shotgun (WGS) entry which is preliminary data.</text>
</comment>
<feature type="transmembrane region" description="Helical" evidence="6">
    <location>
        <begin position="166"/>
        <end position="185"/>
    </location>
</feature>
<dbReference type="InterPro" id="IPR003594">
    <property type="entry name" value="HATPase_dom"/>
</dbReference>
<comment type="catalytic activity">
    <reaction evidence="1">
        <text>ATP + protein L-histidine = ADP + protein N-phospho-L-histidine.</text>
        <dbReference type="EC" id="2.7.13.3"/>
    </reaction>
</comment>
<evidence type="ECO:0000256" key="3">
    <source>
        <dbReference type="ARBA" id="ARBA00022553"/>
    </source>
</evidence>